<evidence type="ECO:0000313" key="2">
    <source>
        <dbReference type="EMBL" id="RUP51147.1"/>
    </source>
</evidence>
<dbReference type="Proteomes" id="UP000268093">
    <property type="component" value="Unassembled WGS sequence"/>
</dbReference>
<feature type="transmembrane region" description="Helical" evidence="1">
    <location>
        <begin position="86"/>
        <end position="105"/>
    </location>
</feature>
<keyword evidence="1" id="KW-0812">Transmembrane</keyword>
<dbReference type="AlphaFoldDB" id="A0A433DK29"/>
<keyword evidence="1" id="KW-0472">Membrane</keyword>
<reference evidence="2 3" key="1">
    <citation type="journal article" date="2018" name="New Phytol.">
        <title>Phylogenomics of Endogonaceae and evolution of mycorrhizas within Mucoromycota.</title>
        <authorList>
            <person name="Chang Y."/>
            <person name="Desiro A."/>
            <person name="Na H."/>
            <person name="Sandor L."/>
            <person name="Lipzen A."/>
            <person name="Clum A."/>
            <person name="Barry K."/>
            <person name="Grigoriev I.V."/>
            <person name="Martin F.M."/>
            <person name="Stajich J.E."/>
            <person name="Smith M.E."/>
            <person name="Bonito G."/>
            <person name="Spatafora J.W."/>
        </authorList>
    </citation>
    <scope>NUCLEOTIDE SEQUENCE [LARGE SCALE GENOMIC DNA]</scope>
    <source>
        <strain evidence="2 3">GMNB39</strain>
    </source>
</reference>
<proteinExistence type="predicted"/>
<comment type="caution">
    <text evidence="2">The sequence shown here is derived from an EMBL/GenBank/DDBJ whole genome shotgun (WGS) entry which is preliminary data.</text>
</comment>
<evidence type="ECO:0000313" key="3">
    <source>
        <dbReference type="Proteomes" id="UP000268093"/>
    </source>
</evidence>
<protein>
    <submittedName>
        <fullName evidence="2">Uncharacterized protein</fullName>
    </submittedName>
</protein>
<dbReference type="EMBL" id="RBNI01000919">
    <property type="protein sequence ID" value="RUP51147.1"/>
    <property type="molecule type" value="Genomic_DNA"/>
</dbReference>
<evidence type="ECO:0000256" key="1">
    <source>
        <dbReference type="SAM" id="Phobius"/>
    </source>
</evidence>
<dbReference type="OrthoDB" id="10661020at2759"/>
<organism evidence="2 3">
    <name type="scientific">Jimgerdemannia flammicorona</name>
    <dbReference type="NCBI Taxonomy" id="994334"/>
    <lineage>
        <taxon>Eukaryota</taxon>
        <taxon>Fungi</taxon>
        <taxon>Fungi incertae sedis</taxon>
        <taxon>Mucoromycota</taxon>
        <taxon>Mucoromycotina</taxon>
        <taxon>Endogonomycetes</taxon>
        <taxon>Endogonales</taxon>
        <taxon>Endogonaceae</taxon>
        <taxon>Jimgerdemannia</taxon>
    </lineage>
</organism>
<keyword evidence="1" id="KW-1133">Transmembrane helix</keyword>
<sequence length="231" mass="26604">MSPNWSICVVTVASTNSLPQQYCGPLALCGKPASRFRDRCWWVVLRMGVVTMVLVTDAIVVHAIPGRILGRGLRRKSAERRKKNRSGWYVRLVCGIVWAMTYPFAYDVRRNPSIDTVAFRDDHDMKNDERYDSAKLNQERPTHEIGNRVERKSNRATTHDTLLPTHPPIHPNLRDSAYDLPVVLDIEPLQETLRRWLEQEAVIDAQVAELDQLERWVVFMIMKAPNFEVIG</sequence>
<gene>
    <name evidence="2" type="ORF">BC936DRAFT_149665</name>
</gene>
<accession>A0A433DK29</accession>
<name>A0A433DK29_9FUNG</name>
<keyword evidence="3" id="KW-1185">Reference proteome</keyword>
<feature type="transmembrane region" description="Helical" evidence="1">
    <location>
        <begin position="43"/>
        <end position="65"/>
    </location>
</feature>